<dbReference type="GO" id="GO:0000981">
    <property type="term" value="F:DNA-binding transcription factor activity, RNA polymerase II-specific"/>
    <property type="evidence" value="ECO:0007669"/>
    <property type="project" value="TreeGrafter"/>
</dbReference>
<dbReference type="InterPro" id="IPR013087">
    <property type="entry name" value="Znf_C2H2_type"/>
</dbReference>
<evidence type="ECO:0000259" key="11">
    <source>
        <dbReference type="PROSITE" id="PS50157"/>
    </source>
</evidence>
<protein>
    <recommendedName>
        <fullName evidence="11">C2H2-type domain-containing protein</fullName>
    </recommendedName>
</protein>
<proteinExistence type="predicted"/>
<dbReference type="AlphaFoldDB" id="A0A195BTW3"/>
<sequence>MWSYKRVDGYDVGEVQHQQRGSAIYETRERTYMCADCGKSYAVKRSLWRHRKFECVNAKPKFSCQSVGSTMFFLKKPFPCMYCERSYKNKSSLNRHIQYDCGKKRLLCPICQTRLLTRRSLPKHMLFVHGISTR</sequence>
<evidence type="ECO:0000256" key="7">
    <source>
        <dbReference type="ARBA" id="ARBA00023125"/>
    </source>
</evidence>
<feature type="domain" description="C2H2-type" evidence="11">
    <location>
        <begin position="32"/>
        <end position="60"/>
    </location>
</feature>
<accession>A0A195BTW3</accession>
<dbReference type="PANTHER" id="PTHR24384">
    <property type="entry name" value="FINGER PUTATIVE TRANSCRIPTION FACTOR FAMILY-RELATED"/>
    <property type="match status" value="1"/>
</dbReference>
<evidence type="ECO:0000256" key="6">
    <source>
        <dbReference type="ARBA" id="ARBA00023015"/>
    </source>
</evidence>
<evidence type="ECO:0000256" key="1">
    <source>
        <dbReference type="ARBA" id="ARBA00004123"/>
    </source>
</evidence>
<keyword evidence="2" id="KW-0479">Metal-binding</keyword>
<dbReference type="InterPro" id="IPR036236">
    <property type="entry name" value="Znf_C2H2_sf"/>
</dbReference>
<keyword evidence="5" id="KW-0862">Zinc</keyword>
<feature type="domain" description="C2H2-type" evidence="11">
    <location>
        <begin position="78"/>
        <end position="105"/>
    </location>
</feature>
<keyword evidence="4 10" id="KW-0863">Zinc-finger</keyword>
<dbReference type="FunFam" id="3.30.160.60:FF:000446">
    <property type="entry name" value="Zinc finger protein"/>
    <property type="match status" value="1"/>
</dbReference>
<dbReference type="GO" id="GO:0000978">
    <property type="term" value="F:RNA polymerase II cis-regulatory region sequence-specific DNA binding"/>
    <property type="evidence" value="ECO:0007669"/>
    <property type="project" value="TreeGrafter"/>
</dbReference>
<keyword evidence="9" id="KW-0539">Nucleus</keyword>
<keyword evidence="3" id="KW-0677">Repeat</keyword>
<evidence type="ECO:0000256" key="4">
    <source>
        <dbReference type="ARBA" id="ARBA00022771"/>
    </source>
</evidence>
<evidence type="ECO:0000313" key="13">
    <source>
        <dbReference type="Proteomes" id="UP000078540"/>
    </source>
</evidence>
<evidence type="ECO:0000256" key="3">
    <source>
        <dbReference type="ARBA" id="ARBA00022737"/>
    </source>
</evidence>
<organism evidence="12 13">
    <name type="scientific">Atta colombica</name>
    <dbReference type="NCBI Taxonomy" id="520822"/>
    <lineage>
        <taxon>Eukaryota</taxon>
        <taxon>Metazoa</taxon>
        <taxon>Ecdysozoa</taxon>
        <taxon>Arthropoda</taxon>
        <taxon>Hexapoda</taxon>
        <taxon>Insecta</taxon>
        <taxon>Pterygota</taxon>
        <taxon>Neoptera</taxon>
        <taxon>Endopterygota</taxon>
        <taxon>Hymenoptera</taxon>
        <taxon>Apocrita</taxon>
        <taxon>Aculeata</taxon>
        <taxon>Formicoidea</taxon>
        <taxon>Formicidae</taxon>
        <taxon>Myrmicinae</taxon>
        <taxon>Atta</taxon>
    </lineage>
</organism>
<dbReference type="Pfam" id="PF00096">
    <property type="entry name" value="zf-C2H2"/>
    <property type="match status" value="2"/>
</dbReference>
<dbReference type="STRING" id="520822.A0A195BTW3"/>
<keyword evidence="6" id="KW-0805">Transcription regulation</keyword>
<dbReference type="InterPro" id="IPR050752">
    <property type="entry name" value="C2H2-ZF_domain"/>
</dbReference>
<dbReference type="SUPFAM" id="SSF57667">
    <property type="entry name" value="beta-beta-alpha zinc fingers"/>
    <property type="match status" value="2"/>
</dbReference>
<dbReference type="EMBL" id="KQ976409">
    <property type="protein sequence ID" value="KYM90910.1"/>
    <property type="molecule type" value="Genomic_DNA"/>
</dbReference>
<keyword evidence="13" id="KW-1185">Reference proteome</keyword>
<evidence type="ECO:0000313" key="12">
    <source>
        <dbReference type="EMBL" id="KYM90910.1"/>
    </source>
</evidence>
<dbReference type="GO" id="GO:0005634">
    <property type="term" value="C:nucleus"/>
    <property type="evidence" value="ECO:0007669"/>
    <property type="project" value="UniProtKB-SubCell"/>
</dbReference>
<reference evidence="12 13" key="1">
    <citation type="submission" date="2015-09" db="EMBL/GenBank/DDBJ databases">
        <title>Atta colombica WGS genome.</title>
        <authorList>
            <person name="Nygaard S."/>
            <person name="Hu H."/>
            <person name="Boomsma J."/>
            <person name="Zhang G."/>
        </authorList>
    </citation>
    <scope>NUCLEOTIDE SEQUENCE [LARGE SCALE GENOMIC DNA]</scope>
    <source>
        <strain evidence="12">Treedump-2</strain>
        <tissue evidence="12">Whole body</tissue>
    </source>
</reference>
<dbReference type="GO" id="GO:0008270">
    <property type="term" value="F:zinc ion binding"/>
    <property type="evidence" value="ECO:0007669"/>
    <property type="project" value="UniProtKB-KW"/>
</dbReference>
<dbReference type="PANTHER" id="PTHR24384:SF189">
    <property type="entry name" value="C2H2-TYPE DOMAIN-CONTAINING PROTEIN-RELATED"/>
    <property type="match status" value="1"/>
</dbReference>
<evidence type="ECO:0000256" key="10">
    <source>
        <dbReference type="PROSITE-ProRule" id="PRU00042"/>
    </source>
</evidence>
<dbReference type="SMART" id="SM00355">
    <property type="entry name" value="ZnF_C2H2"/>
    <property type="match status" value="3"/>
</dbReference>
<evidence type="ECO:0000256" key="9">
    <source>
        <dbReference type="ARBA" id="ARBA00023242"/>
    </source>
</evidence>
<dbReference type="PROSITE" id="PS50157">
    <property type="entry name" value="ZINC_FINGER_C2H2_2"/>
    <property type="match status" value="2"/>
</dbReference>
<dbReference type="Gene3D" id="3.30.160.60">
    <property type="entry name" value="Classic Zinc Finger"/>
    <property type="match status" value="2"/>
</dbReference>
<name>A0A195BTW3_9HYME</name>
<evidence type="ECO:0000256" key="2">
    <source>
        <dbReference type="ARBA" id="ARBA00022723"/>
    </source>
</evidence>
<evidence type="ECO:0000256" key="8">
    <source>
        <dbReference type="ARBA" id="ARBA00023163"/>
    </source>
</evidence>
<evidence type="ECO:0000256" key="5">
    <source>
        <dbReference type="ARBA" id="ARBA00022833"/>
    </source>
</evidence>
<gene>
    <name evidence="12" type="ORF">ALC53_01676</name>
</gene>
<keyword evidence="7" id="KW-0238">DNA-binding</keyword>
<dbReference type="PROSITE" id="PS00028">
    <property type="entry name" value="ZINC_FINGER_C2H2_1"/>
    <property type="match status" value="1"/>
</dbReference>
<dbReference type="Proteomes" id="UP000078540">
    <property type="component" value="Unassembled WGS sequence"/>
</dbReference>
<comment type="subcellular location">
    <subcellularLocation>
        <location evidence="1">Nucleus</location>
    </subcellularLocation>
</comment>
<keyword evidence="8" id="KW-0804">Transcription</keyword>